<dbReference type="PROSITE" id="PS50893">
    <property type="entry name" value="ABC_TRANSPORTER_2"/>
    <property type="match status" value="1"/>
</dbReference>
<evidence type="ECO:0000313" key="14">
    <source>
        <dbReference type="EMBL" id="RCL76914.1"/>
    </source>
</evidence>
<keyword evidence="7 12" id="KW-0132">Cell division</keyword>
<dbReference type="Proteomes" id="UP000252132">
    <property type="component" value="Unassembled WGS sequence"/>
</dbReference>
<dbReference type="GO" id="GO:0005886">
    <property type="term" value="C:plasma membrane"/>
    <property type="evidence" value="ECO:0007669"/>
    <property type="project" value="UniProtKB-SubCell"/>
</dbReference>
<dbReference type="InterPro" id="IPR005286">
    <property type="entry name" value="Cell_div_FtsE"/>
</dbReference>
<evidence type="ECO:0000256" key="5">
    <source>
        <dbReference type="ARBA" id="ARBA00022448"/>
    </source>
</evidence>
<dbReference type="AlphaFoldDB" id="A0A368DZ52"/>
<comment type="function">
    <text evidence="1">Part of the ABC transporter FtsEX involved in cellular division. Important for assembly or stability of the septal ring.</text>
</comment>
<evidence type="ECO:0000256" key="3">
    <source>
        <dbReference type="ARBA" id="ARBA00005417"/>
    </source>
</evidence>
<keyword evidence="10 12" id="KW-0472">Membrane</keyword>
<dbReference type="PROSITE" id="PS00211">
    <property type="entry name" value="ABC_TRANSPORTER_1"/>
    <property type="match status" value="1"/>
</dbReference>
<keyword evidence="11 12" id="KW-0131">Cell cycle</keyword>
<dbReference type="Pfam" id="PF00005">
    <property type="entry name" value="ABC_tran"/>
    <property type="match status" value="1"/>
</dbReference>
<keyword evidence="9 12" id="KW-0067">ATP-binding</keyword>
<evidence type="ECO:0000256" key="7">
    <source>
        <dbReference type="ARBA" id="ARBA00022618"/>
    </source>
</evidence>
<comment type="caution">
    <text evidence="14">The sequence shown here is derived from an EMBL/GenBank/DDBJ whole genome shotgun (WGS) entry which is preliminary data.</text>
</comment>
<keyword evidence="6 12" id="KW-1003">Cell membrane</keyword>
<dbReference type="GO" id="GO:0051301">
    <property type="term" value="P:cell division"/>
    <property type="evidence" value="ECO:0007669"/>
    <property type="project" value="UniProtKB-UniRule"/>
</dbReference>
<keyword evidence="5" id="KW-0813">Transport</keyword>
<dbReference type="InterPro" id="IPR017871">
    <property type="entry name" value="ABC_transporter-like_CS"/>
</dbReference>
<organism evidence="14 15">
    <name type="scientific">PS1 clade bacterium</name>
    <dbReference type="NCBI Taxonomy" id="2175152"/>
    <lineage>
        <taxon>Bacteria</taxon>
        <taxon>Pseudomonadati</taxon>
        <taxon>Pseudomonadota</taxon>
        <taxon>Alphaproteobacteria</taxon>
        <taxon>PS1 clade</taxon>
    </lineage>
</organism>
<dbReference type="InterPro" id="IPR003439">
    <property type="entry name" value="ABC_transporter-like_ATP-bd"/>
</dbReference>
<comment type="subunit">
    <text evidence="12">Homodimer. Forms a membrane-associated complex with FtsX.</text>
</comment>
<keyword evidence="8 12" id="KW-0547">Nucleotide-binding</keyword>
<dbReference type="PANTHER" id="PTHR24220:SF470">
    <property type="entry name" value="CELL DIVISION ATP-BINDING PROTEIN FTSE"/>
    <property type="match status" value="1"/>
</dbReference>
<evidence type="ECO:0000256" key="10">
    <source>
        <dbReference type="ARBA" id="ARBA00023136"/>
    </source>
</evidence>
<evidence type="ECO:0000313" key="15">
    <source>
        <dbReference type="Proteomes" id="UP000252132"/>
    </source>
</evidence>
<dbReference type="GO" id="GO:0016887">
    <property type="term" value="F:ATP hydrolysis activity"/>
    <property type="evidence" value="ECO:0007669"/>
    <property type="project" value="InterPro"/>
</dbReference>
<evidence type="ECO:0000256" key="2">
    <source>
        <dbReference type="ARBA" id="ARBA00004202"/>
    </source>
</evidence>
<dbReference type="InterPro" id="IPR015854">
    <property type="entry name" value="ABC_transpr_LolD-like"/>
</dbReference>
<evidence type="ECO:0000256" key="9">
    <source>
        <dbReference type="ARBA" id="ARBA00022840"/>
    </source>
</evidence>
<dbReference type="InterPro" id="IPR003593">
    <property type="entry name" value="AAA+_ATPase"/>
</dbReference>
<feature type="domain" description="ABC transporter" evidence="13">
    <location>
        <begin position="2"/>
        <end position="220"/>
    </location>
</feature>
<dbReference type="CDD" id="cd03255">
    <property type="entry name" value="ABC_MJ0796_LolCDE_FtsE"/>
    <property type="match status" value="1"/>
</dbReference>
<dbReference type="SMART" id="SM00382">
    <property type="entry name" value="AAA"/>
    <property type="match status" value="1"/>
</dbReference>
<dbReference type="InterPro" id="IPR017911">
    <property type="entry name" value="MacB-like_ATP-bd"/>
</dbReference>
<dbReference type="SUPFAM" id="SSF52540">
    <property type="entry name" value="P-loop containing nucleoside triphosphate hydrolases"/>
    <property type="match status" value="1"/>
</dbReference>
<name>A0A368DZ52_9PROT</name>
<dbReference type="GO" id="GO:0005524">
    <property type="term" value="F:ATP binding"/>
    <property type="evidence" value="ECO:0007669"/>
    <property type="project" value="UniProtKB-UniRule"/>
</dbReference>
<dbReference type="NCBIfam" id="TIGR02673">
    <property type="entry name" value="FtsE"/>
    <property type="match status" value="1"/>
</dbReference>
<evidence type="ECO:0000256" key="4">
    <source>
        <dbReference type="ARBA" id="ARBA00020019"/>
    </source>
</evidence>
<dbReference type="PANTHER" id="PTHR24220">
    <property type="entry name" value="IMPORT ATP-BINDING PROTEIN"/>
    <property type="match status" value="1"/>
</dbReference>
<evidence type="ECO:0000259" key="13">
    <source>
        <dbReference type="PROSITE" id="PS50893"/>
    </source>
</evidence>
<gene>
    <name evidence="12 14" type="primary">ftsE</name>
    <name evidence="14" type="ORF">DBW69_04695</name>
</gene>
<dbReference type="EMBL" id="QOQF01000015">
    <property type="protein sequence ID" value="RCL76914.1"/>
    <property type="molecule type" value="Genomic_DNA"/>
</dbReference>
<protein>
    <recommendedName>
        <fullName evidence="4 12">Cell division ATP-binding protein FtsE</fullName>
    </recommendedName>
</protein>
<evidence type="ECO:0000256" key="8">
    <source>
        <dbReference type="ARBA" id="ARBA00022741"/>
    </source>
</evidence>
<comment type="subcellular location">
    <subcellularLocation>
        <location evidence="12">Cell inner membrane</location>
        <topology evidence="12">Peripheral membrane protein</topology>
        <orientation evidence="12">Cytoplasmic side</orientation>
    </subcellularLocation>
    <subcellularLocation>
        <location evidence="2">Cell membrane</location>
        <topology evidence="2">Peripheral membrane protein</topology>
    </subcellularLocation>
</comment>
<evidence type="ECO:0000256" key="6">
    <source>
        <dbReference type="ARBA" id="ARBA00022475"/>
    </source>
</evidence>
<dbReference type="InterPro" id="IPR027417">
    <property type="entry name" value="P-loop_NTPase"/>
</dbReference>
<reference evidence="14 15" key="1">
    <citation type="journal article" date="2018" name="Microbiome">
        <title>Fine metagenomic profile of the Mediterranean stratified and mixed water columns revealed by assembly and recruitment.</title>
        <authorList>
            <person name="Haro-Moreno J.M."/>
            <person name="Lopez-Perez M."/>
            <person name="De La Torre J.R."/>
            <person name="Picazo A."/>
            <person name="Camacho A."/>
            <person name="Rodriguez-Valera F."/>
        </authorList>
    </citation>
    <scope>NUCLEOTIDE SEQUENCE [LARGE SCALE GENOMIC DNA]</scope>
    <source>
        <strain evidence="14">MED-G55</strain>
    </source>
</reference>
<accession>A0A368DZ52</accession>
<sequence length="222" mass="24933">MIRFENVSLRYDNNTDVLQDINFELKPGSFHFLTGSSGAGKTSLLKLIFLAGKPSGGKVFLFNQDSARLPRAALPEIRRRIGVVFQEFRLLDHLTLYENVSLPLRVCNIKETQYRSNILELMNWVGLGDRINAFPTTLSGGEQQRAAIARAVVGRPNVIIADEPTGNVDTEIGMRLMRLFAELNKQGTTILIATHDKQLWEGSPYPRLHLEQGNLVSTYGEY</sequence>
<evidence type="ECO:0000256" key="1">
    <source>
        <dbReference type="ARBA" id="ARBA00002579"/>
    </source>
</evidence>
<dbReference type="Gene3D" id="3.40.50.300">
    <property type="entry name" value="P-loop containing nucleotide triphosphate hydrolases"/>
    <property type="match status" value="1"/>
</dbReference>
<dbReference type="FunFam" id="3.40.50.300:FF:000056">
    <property type="entry name" value="Cell division ATP-binding protein FtsE"/>
    <property type="match status" value="1"/>
</dbReference>
<dbReference type="GO" id="GO:0022857">
    <property type="term" value="F:transmembrane transporter activity"/>
    <property type="evidence" value="ECO:0007669"/>
    <property type="project" value="TreeGrafter"/>
</dbReference>
<evidence type="ECO:0000256" key="12">
    <source>
        <dbReference type="RuleBase" id="RU365094"/>
    </source>
</evidence>
<evidence type="ECO:0000256" key="11">
    <source>
        <dbReference type="ARBA" id="ARBA00023306"/>
    </source>
</evidence>
<proteinExistence type="inferred from homology"/>
<comment type="similarity">
    <text evidence="3 12">Belongs to the ABC transporter superfamily.</text>
</comment>